<feature type="transmembrane region" description="Helical" evidence="6">
    <location>
        <begin position="239"/>
        <end position="263"/>
    </location>
</feature>
<gene>
    <name evidence="8" type="ORF">SAMN05421759_108110</name>
</gene>
<dbReference type="InterPro" id="IPR050638">
    <property type="entry name" value="AA-Vitamin_Transporters"/>
</dbReference>
<evidence type="ECO:0000313" key="9">
    <source>
        <dbReference type="Proteomes" id="UP000186684"/>
    </source>
</evidence>
<feature type="transmembrane region" description="Helical" evidence="6">
    <location>
        <begin position="149"/>
        <end position="171"/>
    </location>
</feature>
<feature type="transmembrane region" description="Helical" evidence="6">
    <location>
        <begin position="213"/>
        <end position="232"/>
    </location>
</feature>
<organism evidence="8 9">
    <name type="scientific">Roseivivax lentus</name>
    <dbReference type="NCBI Taxonomy" id="633194"/>
    <lineage>
        <taxon>Bacteria</taxon>
        <taxon>Pseudomonadati</taxon>
        <taxon>Pseudomonadota</taxon>
        <taxon>Alphaproteobacteria</taxon>
        <taxon>Rhodobacterales</taxon>
        <taxon>Roseobacteraceae</taxon>
        <taxon>Roseivivax</taxon>
    </lineage>
</organism>
<reference evidence="9" key="1">
    <citation type="submission" date="2017-01" db="EMBL/GenBank/DDBJ databases">
        <authorList>
            <person name="Varghese N."/>
            <person name="Submissions S."/>
        </authorList>
    </citation>
    <scope>NUCLEOTIDE SEQUENCE [LARGE SCALE GENOMIC DNA]</scope>
    <source>
        <strain evidence="9">DSM 29430</strain>
    </source>
</reference>
<comment type="subcellular location">
    <subcellularLocation>
        <location evidence="1">Membrane</location>
        <topology evidence="1">Multi-pass membrane protein</topology>
    </subcellularLocation>
</comment>
<sequence>MDSRARLAGLAAIIAAAMLWGTTGTLQTLLPPDRAPLAVGALRLLVGACGLLALAAAQPACRRALRTLPLAGIVFAGAAIGLYNLLFFWGVTEAGVGIGTAITIGSAPFWATAYEVFVLRRLPTPLRAGGLVLSVAGVALLAGSDARGAASVLGIALTLGAGACYAAYSLATSRMGHRAPSTAIAAATFTMAALFALPVLFVLPLAWLAAPGAALTIGALGLGATGFAYALYTWGLTRVAASTAVTLALAEPVTAWLLATFLVGEPVSAQGVAGALLVLAGLAVVALSGTRRAA</sequence>
<dbReference type="EMBL" id="FTOQ01000008">
    <property type="protein sequence ID" value="SIS97852.1"/>
    <property type="molecule type" value="Genomic_DNA"/>
</dbReference>
<feature type="domain" description="EamA" evidence="7">
    <location>
        <begin position="153"/>
        <end position="286"/>
    </location>
</feature>
<feature type="transmembrane region" description="Helical" evidence="6">
    <location>
        <begin position="269"/>
        <end position="289"/>
    </location>
</feature>
<evidence type="ECO:0000256" key="1">
    <source>
        <dbReference type="ARBA" id="ARBA00004141"/>
    </source>
</evidence>
<dbReference type="STRING" id="633194.SAMN05421759_108110"/>
<accession>A0A1N7NHR4</accession>
<feature type="transmembrane region" description="Helical" evidence="6">
    <location>
        <begin position="95"/>
        <end position="114"/>
    </location>
</feature>
<evidence type="ECO:0000256" key="3">
    <source>
        <dbReference type="ARBA" id="ARBA00022692"/>
    </source>
</evidence>
<evidence type="ECO:0000256" key="6">
    <source>
        <dbReference type="SAM" id="Phobius"/>
    </source>
</evidence>
<proteinExistence type="inferred from homology"/>
<dbReference type="PANTHER" id="PTHR32322">
    <property type="entry name" value="INNER MEMBRANE TRANSPORTER"/>
    <property type="match status" value="1"/>
</dbReference>
<name>A0A1N7NHR4_9RHOB</name>
<dbReference type="InterPro" id="IPR037185">
    <property type="entry name" value="EmrE-like"/>
</dbReference>
<feature type="transmembrane region" description="Helical" evidence="6">
    <location>
        <begin position="37"/>
        <end position="56"/>
    </location>
</feature>
<dbReference type="AlphaFoldDB" id="A0A1N7NHR4"/>
<evidence type="ECO:0000259" key="7">
    <source>
        <dbReference type="Pfam" id="PF00892"/>
    </source>
</evidence>
<feature type="domain" description="EamA" evidence="7">
    <location>
        <begin position="8"/>
        <end position="141"/>
    </location>
</feature>
<evidence type="ECO:0000256" key="5">
    <source>
        <dbReference type="ARBA" id="ARBA00023136"/>
    </source>
</evidence>
<keyword evidence="3 6" id="KW-0812">Transmembrane</keyword>
<dbReference type="PANTHER" id="PTHR32322:SF2">
    <property type="entry name" value="EAMA DOMAIN-CONTAINING PROTEIN"/>
    <property type="match status" value="1"/>
</dbReference>
<feature type="transmembrane region" description="Helical" evidence="6">
    <location>
        <begin position="68"/>
        <end position="89"/>
    </location>
</feature>
<evidence type="ECO:0000256" key="4">
    <source>
        <dbReference type="ARBA" id="ARBA00022989"/>
    </source>
</evidence>
<dbReference type="Proteomes" id="UP000186684">
    <property type="component" value="Unassembled WGS sequence"/>
</dbReference>
<evidence type="ECO:0000313" key="8">
    <source>
        <dbReference type="EMBL" id="SIS97852.1"/>
    </source>
</evidence>
<feature type="transmembrane region" description="Helical" evidence="6">
    <location>
        <begin position="183"/>
        <end position="207"/>
    </location>
</feature>
<feature type="transmembrane region" description="Helical" evidence="6">
    <location>
        <begin position="126"/>
        <end position="143"/>
    </location>
</feature>
<keyword evidence="9" id="KW-1185">Reference proteome</keyword>
<comment type="similarity">
    <text evidence="2">Belongs to the EamA transporter family.</text>
</comment>
<dbReference type="Pfam" id="PF00892">
    <property type="entry name" value="EamA"/>
    <property type="match status" value="2"/>
</dbReference>
<dbReference type="RefSeq" id="WP_076448647.1">
    <property type="nucleotide sequence ID" value="NZ_FTOQ01000008.1"/>
</dbReference>
<evidence type="ECO:0000256" key="2">
    <source>
        <dbReference type="ARBA" id="ARBA00007362"/>
    </source>
</evidence>
<protein>
    <submittedName>
        <fullName evidence="8">Drug/metabolite transporter, DME family</fullName>
    </submittedName>
</protein>
<dbReference type="InterPro" id="IPR000620">
    <property type="entry name" value="EamA_dom"/>
</dbReference>
<dbReference type="SUPFAM" id="SSF103481">
    <property type="entry name" value="Multidrug resistance efflux transporter EmrE"/>
    <property type="match status" value="2"/>
</dbReference>
<keyword evidence="4 6" id="KW-1133">Transmembrane helix</keyword>
<dbReference type="GO" id="GO:0016020">
    <property type="term" value="C:membrane"/>
    <property type="evidence" value="ECO:0007669"/>
    <property type="project" value="UniProtKB-SubCell"/>
</dbReference>
<keyword evidence="5 6" id="KW-0472">Membrane</keyword>